<dbReference type="EMBL" id="CP011428">
    <property type="protein sequence ID" value="AKH09550.1"/>
    <property type="molecule type" value="Genomic_DNA"/>
</dbReference>
<dbReference type="Proteomes" id="UP000885258">
    <property type="component" value="Unassembled WGS sequence"/>
</dbReference>
<evidence type="ECO:0000313" key="16">
    <source>
        <dbReference type="EMBL" id="ECW0641738.1"/>
    </source>
</evidence>
<keyword evidence="5 6" id="KW-0472">Membrane</keyword>
<dbReference type="eggNOG" id="COG1819">
    <property type="taxonomic scope" value="Bacteria"/>
</dbReference>
<dbReference type="Proteomes" id="UP000839908">
    <property type="component" value="Unassembled WGS sequence"/>
</dbReference>
<comment type="similarity">
    <text evidence="6">Belongs to the glycosyltransferase 56 family.</text>
</comment>
<evidence type="ECO:0000313" key="9">
    <source>
        <dbReference type="EMBL" id="EBW3629536.1"/>
    </source>
</evidence>
<dbReference type="Proteomes" id="UP000885385">
    <property type="component" value="Unassembled WGS sequence"/>
</dbReference>
<dbReference type="EMBL" id="AAKVET010000016">
    <property type="protein sequence ID" value="ECW0641738.1"/>
    <property type="molecule type" value="Genomic_DNA"/>
</dbReference>
<evidence type="ECO:0000313" key="7">
    <source>
        <dbReference type="EMBL" id="AKH09550.1"/>
    </source>
</evidence>
<protein>
    <recommendedName>
        <fullName evidence="6">TDP-N-acetylfucosamine:lipid II N-acetylfucosaminyltransferase</fullName>
        <ecNumber evidence="6">2.4.1.325</ecNumber>
    </recommendedName>
    <alternativeName>
        <fullName evidence="6">4-alpha-L-fucosyltransferase</fullName>
    </alternativeName>
    <alternativeName>
        <fullName evidence="6">TDP-Fuc4NAc:lipid II Fuc4NAc transferase</fullName>
        <shortName evidence="6">Fuc4NAc transferase</shortName>
    </alternativeName>
</protein>
<evidence type="ECO:0000313" key="11">
    <source>
        <dbReference type="EMBL" id="EBY1702375.1"/>
    </source>
</evidence>
<dbReference type="EMBL" id="AAHIPE010000019">
    <property type="protein sequence ID" value="EBW5464092.1"/>
    <property type="molecule type" value="Genomic_DNA"/>
</dbReference>
<dbReference type="RefSeq" id="WP_000217186.1">
    <property type="nucleotide sequence ID" value="NZ_AP023291.1"/>
</dbReference>
<dbReference type="EMBL" id="DAAFPQ010000019">
    <property type="protein sequence ID" value="HAB0972823.1"/>
    <property type="molecule type" value="Genomic_DNA"/>
</dbReference>
<evidence type="ECO:0000313" key="13">
    <source>
        <dbReference type="EMBL" id="ECF1545250.1"/>
    </source>
</evidence>
<evidence type="ECO:0000256" key="2">
    <source>
        <dbReference type="ARBA" id="ARBA00022519"/>
    </source>
</evidence>
<evidence type="ECO:0000313" key="19">
    <source>
        <dbReference type="EMBL" id="HAB0972823.1"/>
    </source>
</evidence>
<dbReference type="AlphaFoldDB" id="A0A0D6IN33"/>
<evidence type="ECO:0000256" key="4">
    <source>
        <dbReference type="ARBA" id="ARBA00022679"/>
    </source>
</evidence>
<reference evidence="11" key="4">
    <citation type="submission" date="2018-07" db="EMBL/GenBank/DDBJ databases">
        <authorList>
            <person name="Ashton P.M."/>
            <person name="Dallman T."/>
            <person name="Nair S."/>
            <person name="De Pinna E."/>
            <person name="Peters T."/>
            <person name="Grant K."/>
        </authorList>
    </citation>
    <scope>NUCLEOTIDE SEQUENCE [LARGE SCALE GENOMIC DNA]</scope>
    <source>
        <strain evidence="9">231108</strain>
        <strain evidence="13">265852</strain>
        <strain evidence="22">29290</strain>
        <strain evidence="11">356083</strain>
        <strain evidence="10">422529</strain>
        <strain evidence="23">425567</strain>
        <strain evidence="17">43916</strain>
        <strain evidence="8">488670</strain>
        <strain evidence="15">86846</strain>
    </source>
</reference>
<dbReference type="EMBL" id="AAKUOT010000050">
    <property type="protein sequence ID" value="ECV8763077.1"/>
    <property type="molecule type" value="Genomic_DNA"/>
</dbReference>
<dbReference type="EMBL" id="RSUA01000052">
    <property type="protein sequence ID" value="MIT51320.1"/>
    <property type="molecule type" value="Genomic_DNA"/>
</dbReference>
<accession>A0A0F7DJX7</accession>
<evidence type="ECO:0000313" key="17">
    <source>
        <dbReference type="EMBL" id="ECY5341587.1"/>
    </source>
</evidence>
<evidence type="ECO:0000313" key="10">
    <source>
        <dbReference type="EMBL" id="EBW5464092.1"/>
    </source>
</evidence>
<evidence type="ECO:0000313" key="12">
    <source>
        <dbReference type="EMBL" id="ECE0297657.1"/>
    </source>
</evidence>
<evidence type="ECO:0000313" key="25">
    <source>
        <dbReference type="Proteomes" id="UP000054461"/>
    </source>
</evidence>
<dbReference type="KEGG" id="seni:CY43_20560"/>
<dbReference type="EC" id="2.4.1.325" evidence="6"/>
<dbReference type="EMBL" id="RVDJ01000019">
    <property type="protein sequence ID" value="MLP87135.1"/>
    <property type="molecule type" value="Genomic_DNA"/>
</dbReference>
<reference evidence="21 25" key="1">
    <citation type="submission" date="2014-09" db="EMBL/GenBank/DDBJ databases">
        <title>Salmonella Genotype and Phenotype Association.</title>
        <authorList>
            <person name="Chen Y."/>
            <person name="Folster J."/>
            <person name="Ayers S."/>
            <person name="Kabera C."/>
            <person name="Li C."/>
            <person name="Mukherjee S."/>
            <person name="Lam C."/>
            <person name="Zhao S."/>
            <person name="McDermott P."/>
        </authorList>
    </citation>
    <scope>NUCLEOTIDE SEQUENCE [LARGE SCALE GENOMIC DNA]</scope>
    <source>
        <strain evidence="21 25">CVM N32045</strain>
    </source>
</reference>
<evidence type="ECO:0000256" key="5">
    <source>
        <dbReference type="ARBA" id="ARBA00023136"/>
    </source>
</evidence>
<dbReference type="UniPathway" id="UPA00566"/>
<evidence type="ECO:0000313" key="23">
    <source>
        <dbReference type="EMBL" id="MLP87135.1"/>
    </source>
</evidence>
<reference evidence="14" key="5">
    <citation type="submission" date="2018-08" db="EMBL/GenBank/DDBJ databases">
        <authorList>
            <consortium name="PulseNet: The National Subtyping Network for Foodborne Disease Surveillance"/>
            <person name="Tarr C.L."/>
            <person name="Trees E."/>
            <person name="Katz L.S."/>
            <person name="Carleton-Romer H.A."/>
            <person name="Stroika S."/>
            <person name="Kucerova Z."/>
            <person name="Roache K.F."/>
            <person name="Sabol A.L."/>
            <person name="Besser J."/>
            <person name="Gerner-Smidt P."/>
        </authorList>
    </citation>
    <scope>NUCLEOTIDE SEQUENCE [LARGE SCALE GENOMIC DNA]</scope>
    <source>
        <strain evidence="14">PNUSAS008736</strain>
        <strain evidence="18">PNUSAS016739</strain>
    </source>
</reference>
<accession>A0A0M2INI0</accession>
<reference evidence="16" key="7">
    <citation type="submission" date="2019-09" db="EMBL/GenBank/DDBJ databases">
        <authorList>
            <consortium name="GenomeTrakr network: Whole genome sequencing for foodborne pathogen traceback"/>
        </authorList>
    </citation>
    <scope>NUCLEOTIDE SEQUENCE [LARGE SCALE GENOMIC DNA]</scope>
    <source>
        <strain evidence="16">AUSMDU00020735</strain>
        <strain evidence="12 26">VA_WGS-00080</strain>
    </source>
</reference>
<dbReference type="NCBIfam" id="NF002754">
    <property type="entry name" value="PRK02797.1-3"/>
    <property type="match status" value="1"/>
</dbReference>
<dbReference type="Proteomes" id="UP000034636">
    <property type="component" value="Chromosome"/>
</dbReference>
<dbReference type="EMBL" id="AAIKGB010000021">
    <property type="protein sequence ID" value="ECF1545250.1"/>
    <property type="molecule type" value="Genomic_DNA"/>
</dbReference>
<dbReference type="EMBL" id="AAHNIA010000016">
    <property type="protein sequence ID" value="EBY1702375.1"/>
    <property type="molecule type" value="Genomic_DNA"/>
</dbReference>
<evidence type="ECO:0000313" key="21">
    <source>
        <dbReference type="EMBL" id="KTZ14401.1"/>
    </source>
</evidence>
<dbReference type="Proteomes" id="UP000839616">
    <property type="component" value="Unassembled WGS sequence"/>
</dbReference>
<dbReference type="Proteomes" id="UP000839907">
    <property type="component" value="Unassembled WGS sequence"/>
</dbReference>
<evidence type="ECO:0000313" key="8">
    <source>
        <dbReference type="EMBL" id="EBU9273879.1"/>
    </source>
</evidence>
<dbReference type="Proteomes" id="UP000338496">
    <property type="component" value="Unassembled WGS sequence"/>
</dbReference>
<comment type="function">
    <text evidence="6">Catalyzes the synthesis of Und-PP-GlcNAc-ManNAcA-Fuc4NAc (Lipid III), the third lipid-linked intermediate involved in ECA synthesis.</text>
</comment>
<dbReference type="NCBIfam" id="NF002753">
    <property type="entry name" value="PRK02797.1-2"/>
    <property type="match status" value="1"/>
</dbReference>
<keyword evidence="4 6" id="KW-0808">Transferase</keyword>
<name>A0A0D6IN33_SALTM</name>
<reference evidence="20" key="3">
    <citation type="journal article" date="2018" name="Genome Biol.">
        <title>SKESA: strategic k-mer extension for scrupulous assemblies.</title>
        <authorList>
            <person name="Souvorov A."/>
            <person name="Agarwala R."/>
            <person name="Lipman D.J."/>
        </authorList>
    </citation>
    <scope>NUCLEOTIDE SEQUENCE</scope>
    <source>
        <strain evidence="20">S00022-15</strain>
        <strain evidence="19">Salmonella enterica</strain>
    </source>
</reference>
<proteinExistence type="inferred from homology"/>
<dbReference type="PATRIC" id="fig|59201.158.peg.4234"/>
<dbReference type="Proteomes" id="UP000839911">
    <property type="component" value="Unassembled WGS sequence"/>
</dbReference>
<dbReference type="Proteomes" id="UP000839905">
    <property type="component" value="Unassembled WGS sequence"/>
</dbReference>
<keyword evidence="3 6" id="KW-0328">Glycosyltransferase</keyword>
<dbReference type="InterPro" id="IPR009993">
    <property type="entry name" value="WecF"/>
</dbReference>
<dbReference type="Proteomes" id="UP000839909">
    <property type="component" value="Unassembled WGS sequence"/>
</dbReference>
<organism evidence="20">
    <name type="scientific">Salmonella typhimurium</name>
    <dbReference type="NCBI Taxonomy" id="90371"/>
    <lineage>
        <taxon>Bacteria</taxon>
        <taxon>Pseudomonadati</taxon>
        <taxon>Pseudomonadota</taxon>
        <taxon>Gammaproteobacteria</taxon>
        <taxon>Enterobacterales</taxon>
        <taxon>Enterobacteriaceae</taxon>
        <taxon>Salmonella</taxon>
    </lineage>
</organism>
<dbReference type="Proteomes" id="UP000839581">
    <property type="component" value="Unassembled WGS sequence"/>
</dbReference>
<dbReference type="EMBL" id="AAMLUT010000018">
    <property type="protein sequence ID" value="EDI6666412.1"/>
    <property type="molecule type" value="Genomic_DNA"/>
</dbReference>
<comment type="subcellular location">
    <subcellularLocation>
        <location evidence="6">Cell inner membrane</location>
        <topology evidence="6">Peripheral membrane protein</topology>
    </subcellularLocation>
</comment>
<dbReference type="GO" id="GO:0008417">
    <property type="term" value="F:fucosyltransferase activity"/>
    <property type="evidence" value="ECO:0007669"/>
    <property type="project" value="InterPro"/>
</dbReference>
<comment type="catalytic activity">
    <reaction evidence="6">
        <text>beta-D-ManNAcA-(1-&gt;4)-alpha-D-GlcNAc-di-trans,octa-cis-undecaprenyl diphosphate + dTDP-4-acetamido-4,6-dideoxy-alpha-D-galactose = alpha-D-FucNAc4-(1-&gt;4)-beta-D-ManNAcA-(1-&gt;4)-D-GlcNAc-undecaprenyl diphosphate + dTDP + H(+)</text>
        <dbReference type="Rhea" id="RHEA:28759"/>
        <dbReference type="ChEBI" id="CHEBI:15378"/>
        <dbReference type="ChEBI" id="CHEBI:58369"/>
        <dbReference type="ChEBI" id="CHEBI:61495"/>
        <dbReference type="ChEBI" id="CHEBI:61496"/>
        <dbReference type="ChEBI" id="CHEBI:68493"/>
        <dbReference type="EC" id="2.4.1.325"/>
    </reaction>
</comment>
<dbReference type="Proteomes" id="UP000839617">
    <property type="component" value="Unassembled WGS sequence"/>
</dbReference>
<dbReference type="EMBL" id="AAIGQE010000018">
    <property type="protein sequence ID" value="ECE0297657.1"/>
    <property type="molecule type" value="Genomic_DNA"/>
</dbReference>
<dbReference type="Pfam" id="PF07429">
    <property type="entry name" value="Glyco_transf_56"/>
    <property type="match status" value="1"/>
</dbReference>
<evidence type="ECO:0000313" key="15">
    <source>
        <dbReference type="EMBL" id="ECV8763077.1"/>
    </source>
</evidence>
<comment type="pathway">
    <text evidence="6">Bacterial outer membrane biogenesis; enterobacterial common antigen biosynthesis.</text>
</comment>
<keyword evidence="2 6" id="KW-0997">Cell inner membrane</keyword>
<dbReference type="EMBL" id="DAANDH010000048">
    <property type="protein sequence ID" value="HAC9359217.1"/>
    <property type="molecule type" value="Genomic_DNA"/>
</dbReference>
<dbReference type="Proteomes" id="UP000839595">
    <property type="component" value="Unassembled WGS sequence"/>
</dbReference>
<dbReference type="EMBL" id="AAHDPU010000017">
    <property type="protein sequence ID" value="EBU9273879.1"/>
    <property type="molecule type" value="Genomic_DNA"/>
</dbReference>
<evidence type="ECO:0000256" key="6">
    <source>
        <dbReference type="HAMAP-Rule" id="MF_01002"/>
    </source>
</evidence>
<dbReference type="EMBL" id="JYVU01000010">
    <property type="protein sequence ID" value="KTZ14401.1"/>
    <property type="molecule type" value="Genomic_DNA"/>
</dbReference>
<dbReference type="GO" id="GO:0009246">
    <property type="term" value="P:enterobacterial common antigen biosynthetic process"/>
    <property type="evidence" value="ECO:0007669"/>
    <property type="project" value="UniProtKB-UniRule"/>
</dbReference>
<gene>
    <name evidence="6 7" type="primary">wecF</name>
    <name evidence="6" type="synonym">rffT</name>
    <name evidence="15" type="ORF">AAB27_19550</name>
    <name evidence="22" type="ORF">AU613_20970</name>
    <name evidence="17" type="ORF">AVC05_10085</name>
    <name evidence="14" type="ORF">B1P38_17915</name>
    <name evidence="12" type="ORF">CE70_21300</name>
    <name evidence="18" type="ORF">CFF59_14280</name>
    <name evidence="21" type="ORF">DD95_04820</name>
    <name evidence="8" type="ORF">DMO92_17785</name>
    <name evidence="9" type="ORF">DPF41_15800</name>
    <name evidence="10" type="ORF">DPS76_16860</name>
    <name evidence="23" type="ORF">DRM14_17730</name>
    <name evidence="11" type="ORF">DU071_10590</name>
    <name evidence="13" type="ORF">E0935_18675</name>
    <name evidence="16" type="ORF">F3R12_18215</name>
    <name evidence="20" type="ORF">G0K04_17460</name>
    <name evidence="19" type="ORF">GB466_20030</name>
    <name evidence="7" type="ORF">SE14_04158</name>
</gene>
<dbReference type="Proteomes" id="UP000839915">
    <property type="component" value="Unassembled WGS sequence"/>
</dbReference>
<evidence type="ECO:0000313" key="14">
    <source>
        <dbReference type="EMBL" id="ECU8355423.1"/>
    </source>
</evidence>
<reference evidence="20" key="6">
    <citation type="submission" date="2019-01" db="EMBL/GenBank/DDBJ databases">
        <authorList>
            <consortium name="NCBI Pathogen Detection Project"/>
        </authorList>
    </citation>
    <scope>NUCLEOTIDE SEQUENCE</scope>
    <source>
        <strain evidence="20">S00022-15</strain>
        <strain evidence="19">Salmonella enterica</strain>
    </source>
</reference>
<dbReference type="GO" id="GO:0005886">
    <property type="term" value="C:plasma membrane"/>
    <property type="evidence" value="ECO:0007669"/>
    <property type="project" value="UniProtKB-SubCell"/>
</dbReference>
<sequence>MTVLIHVLGSDIPHHNHTVLRFFNDTLAATSEHAREFMVAGEDNGFTESCPALSLRFYGSKKALAQAVIAKAKANRRQRFFFHGQFNTSLWLALLSGGIKPAQFYWHIWGADLYEVSHGLKFRLFYPLRRIAQGRVGGVFATRGDLSYFARQHPDVRGELLYFPTRMDPSLNAMAKERQRAGKLTILVGNSGDRSNQHIAALRAVYQQFGDTVNVVVPMGYPANNQDYIDEVRQAGLALFSAENLQILSEKMEFDAYLALLRQCDLGYFIFARQQGIGTLCLLIQADIPCVLNRDNPFWQDMAEQHLPVLFTTDDLNEQVVREAQRQLASVDKSGITFFSPNYLQPWHNALRIAAGEAE</sequence>
<dbReference type="OMA" id="VIVPMGY"/>
<evidence type="ECO:0000313" key="20">
    <source>
        <dbReference type="EMBL" id="HAC9359217.1"/>
    </source>
</evidence>
<evidence type="ECO:0000313" key="18">
    <source>
        <dbReference type="EMBL" id="EDI6666412.1"/>
    </source>
</evidence>
<dbReference type="GO" id="GO:0102031">
    <property type="term" value="F:4-acetamido-4,6-dideoxy-D-galactose transferase activity"/>
    <property type="evidence" value="ECO:0007669"/>
    <property type="project" value="UniProtKB-EC"/>
</dbReference>
<keyword evidence="1 6" id="KW-1003">Cell membrane</keyword>
<evidence type="ECO:0000313" key="22">
    <source>
        <dbReference type="EMBL" id="MIT51320.1"/>
    </source>
</evidence>
<dbReference type="EMBL" id="AAHIDF010000018">
    <property type="protein sequence ID" value="EBW3629536.1"/>
    <property type="molecule type" value="Genomic_DNA"/>
</dbReference>
<reference evidence="7 24" key="2">
    <citation type="journal article" date="2015" name="Genome Announc.">
        <title>Complete Genome Sequencing of a Multidrug-Resistant and Human-Invasive Salmonella enterica Serovar Typhimurium Strain of the Emerging Sequence Type 213 Genotype.</title>
        <authorList>
            <person name="Calva E."/>
            <person name="Silva C."/>
            <person name="Zaidi M.B."/>
            <person name="Sanchez-Flores A."/>
            <person name="Estrada K."/>
            <person name="Silva G.G."/>
            <person name="Soto-Jimenez L.M."/>
            <person name="Wiesner M."/>
            <person name="Fernandez-Mora M."/>
            <person name="Edwards R.A."/>
            <person name="Vinuesa P."/>
        </authorList>
    </citation>
    <scope>NUCLEOTIDE SEQUENCE [LARGE SCALE GENOMIC DNA]</scope>
    <source>
        <strain evidence="7 24">YU39</strain>
    </source>
</reference>
<evidence type="ECO:0000256" key="1">
    <source>
        <dbReference type="ARBA" id="ARBA00022475"/>
    </source>
</evidence>
<evidence type="ECO:0000313" key="24">
    <source>
        <dbReference type="Proteomes" id="UP000034636"/>
    </source>
</evidence>
<dbReference type="Proteomes" id="UP000054461">
    <property type="component" value="Unassembled WGS sequence"/>
</dbReference>
<dbReference type="EMBL" id="AAKRET010000019">
    <property type="protein sequence ID" value="ECU8355423.1"/>
    <property type="molecule type" value="Genomic_DNA"/>
</dbReference>
<dbReference type="HAMAP" id="MF_01002">
    <property type="entry name" value="WecF_RffT"/>
    <property type="match status" value="1"/>
</dbReference>
<evidence type="ECO:0000256" key="3">
    <source>
        <dbReference type="ARBA" id="ARBA00022676"/>
    </source>
</evidence>
<accession>A0A0D6IN33</accession>
<evidence type="ECO:0000313" key="26">
    <source>
        <dbReference type="Proteomes" id="UP000338496"/>
    </source>
</evidence>
<dbReference type="EMBL" id="AALDNI010000018">
    <property type="protein sequence ID" value="ECY5341587.1"/>
    <property type="molecule type" value="Genomic_DNA"/>
</dbReference>